<evidence type="ECO:0000313" key="2">
    <source>
        <dbReference type="Proteomes" id="UP001164250"/>
    </source>
</evidence>
<sequence>MDMLLDVNVKIYPMRVGDKFALALGGRKSLADKFEYIMHGNLYKLSDEGSGKTLKA</sequence>
<keyword evidence="2" id="KW-1185">Reference proteome</keyword>
<dbReference type="EMBL" id="CM047903">
    <property type="protein sequence ID" value="KAJ0091764.1"/>
    <property type="molecule type" value="Genomic_DNA"/>
</dbReference>
<organism evidence="1 2">
    <name type="scientific">Pistacia atlantica</name>
    <dbReference type="NCBI Taxonomy" id="434234"/>
    <lineage>
        <taxon>Eukaryota</taxon>
        <taxon>Viridiplantae</taxon>
        <taxon>Streptophyta</taxon>
        <taxon>Embryophyta</taxon>
        <taxon>Tracheophyta</taxon>
        <taxon>Spermatophyta</taxon>
        <taxon>Magnoliopsida</taxon>
        <taxon>eudicotyledons</taxon>
        <taxon>Gunneridae</taxon>
        <taxon>Pentapetalae</taxon>
        <taxon>rosids</taxon>
        <taxon>malvids</taxon>
        <taxon>Sapindales</taxon>
        <taxon>Anacardiaceae</taxon>
        <taxon>Pistacia</taxon>
    </lineage>
</organism>
<name>A0ACC1AYH6_9ROSI</name>
<comment type="caution">
    <text evidence="1">The sequence shown here is derived from an EMBL/GenBank/DDBJ whole genome shotgun (WGS) entry which is preliminary data.</text>
</comment>
<evidence type="ECO:0000313" key="1">
    <source>
        <dbReference type="EMBL" id="KAJ0091764.1"/>
    </source>
</evidence>
<dbReference type="Proteomes" id="UP001164250">
    <property type="component" value="Chromosome 7"/>
</dbReference>
<proteinExistence type="predicted"/>
<reference evidence="2" key="1">
    <citation type="journal article" date="2023" name="G3 (Bethesda)">
        <title>Genome assembly and association tests identify interacting loci associated with vigor, precocity, and sex in interspecific pistachio rootstocks.</title>
        <authorList>
            <person name="Palmer W."/>
            <person name="Jacygrad E."/>
            <person name="Sagayaradj S."/>
            <person name="Cavanaugh K."/>
            <person name="Han R."/>
            <person name="Bertier L."/>
            <person name="Beede B."/>
            <person name="Kafkas S."/>
            <person name="Golino D."/>
            <person name="Preece J."/>
            <person name="Michelmore R."/>
        </authorList>
    </citation>
    <scope>NUCLEOTIDE SEQUENCE [LARGE SCALE GENOMIC DNA]</scope>
</reference>
<gene>
    <name evidence="1" type="ORF">Patl1_26629</name>
</gene>
<protein>
    <submittedName>
        <fullName evidence="1">Uncharacterized protein</fullName>
    </submittedName>
</protein>
<accession>A0ACC1AYH6</accession>